<organism evidence="2 3">
    <name type="scientific">Paraphaeosphaeria sporulosa</name>
    <dbReference type="NCBI Taxonomy" id="1460663"/>
    <lineage>
        <taxon>Eukaryota</taxon>
        <taxon>Fungi</taxon>
        <taxon>Dikarya</taxon>
        <taxon>Ascomycota</taxon>
        <taxon>Pezizomycotina</taxon>
        <taxon>Dothideomycetes</taxon>
        <taxon>Pleosporomycetidae</taxon>
        <taxon>Pleosporales</taxon>
        <taxon>Massarineae</taxon>
        <taxon>Didymosphaeriaceae</taxon>
        <taxon>Paraphaeosphaeria</taxon>
    </lineage>
</organism>
<reference evidence="2 3" key="1">
    <citation type="submission" date="2016-05" db="EMBL/GenBank/DDBJ databases">
        <title>Comparative analysis of secretome profiles of manganese(II)-oxidizing ascomycete fungi.</title>
        <authorList>
            <consortium name="DOE Joint Genome Institute"/>
            <person name="Zeiner C.A."/>
            <person name="Purvine S.O."/>
            <person name="Zink E.M."/>
            <person name="Wu S."/>
            <person name="Pasa-Tolic L."/>
            <person name="Chaput D.L."/>
            <person name="Haridas S."/>
            <person name="Grigoriev I.V."/>
            <person name="Santelli C.M."/>
            <person name="Hansel C.M."/>
        </authorList>
    </citation>
    <scope>NUCLEOTIDE SEQUENCE [LARGE SCALE GENOMIC DNA]</scope>
    <source>
        <strain evidence="2 3">AP3s5-JAC2a</strain>
    </source>
</reference>
<dbReference type="EMBL" id="KV441550">
    <property type="protein sequence ID" value="OAG08177.1"/>
    <property type="molecule type" value="Genomic_DNA"/>
</dbReference>
<protein>
    <recommendedName>
        <fullName evidence="4">Ecp2 effector protein domain-containing protein</fullName>
    </recommendedName>
</protein>
<name>A0A177CN54_9PLEO</name>
<sequence>MLLFTKPPCFLILCLSSLLLPIPPTSALPTSSFPTRTNTTTINAYVENNCVFPIHALQSWCNGAGGTAHISPHTAIWFGHESGRDECGVSIALTRGEEGEGEGVGEGGGPARLERRMYEVRYQVDSVGGIVYGLGASEADGFGGVAGMLEVEGSGCAPIVFTAGDGRDGDGSGGSEGAQAKSCDQAGDVRFYLC</sequence>
<gene>
    <name evidence="2" type="ORF">CC84DRAFT_1173710</name>
</gene>
<feature type="chain" id="PRO_5008058410" description="Ecp2 effector protein domain-containing protein" evidence="1">
    <location>
        <begin position="28"/>
        <end position="194"/>
    </location>
</feature>
<dbReference type="AlphaFoldDB" id="A0A177CN54"/>
<accession>A0A177CN54</accession>
<evidence type="ECO:0008006" key="4">
    <source>
        <dbReference type="Google" id="ProtNLM"/>
    </source>
</evidence>
<evidence type="ECO:0000256" key="1">
    <source>
        <dbReference type="SAM" id="SignalP"/>
    </source>
</evidence>
<dbReference type="OrthoDB" id="10433774at2759"/>
<proteinExistence type="predicted"/>
<dbReference type="InParanoid" id="A0A177CN54"/>
<dbReference type="GeneID" id="28763538"/>
<dbReference type="InterPro" id="IPR006771">
    <property type="entry name" value="CetA-like"/>
</dbReference>
<dbReference type="Proteomes" id="UP000077069">
    <property type="component" value="Unassembled WGS sequence"/>
</dbReference>
<evidence type="ECO:0000313" key="2">
    <source>
        <dbReference type="EMBL" id="OAG08177.1"/>
    </source>
</evidence>
<keyword evidence="1" id="KW-0732">Signal</keyword>
<dbReference type="Pfam" id="PF04681">
    <property type="entry name" value="Bys1"/>
    <property type="match status" value="1"/>
</dbReference>
<feature type="signal peptide" evidence="1">
    <location>
        <begin position="1"/>
        <end position="27"/>
    </location>
</feature>
<keyword evidence="3" id="KW-1185">Reference proteome</keyword>
<dbReference type="RefSeq" id="XP_018038542.1">
    <property type="nucleotide sequence ID" value="XM_018180052.1"/>
</dbReference>
<evidence type="ECO:0000313" key="3">
    <source>
        <dbReference type="Proteomes" id="UP000077069"/>
    </source>
</evidence>